<evidence type="ECO:0000259" key="3">
    <source>
        <dbReference type="PROSITE" id="PS50977"/>
    </source>
</evidence>
<dbReference type="InterPro" id="IPR009057">
    <property type="entry name" value="Homeodomain-like_sf"/>
</dbReference>
<proteinExistence type="predicted"/>
<dbReference type="EMBL" id="CAJRAY010000022">
    <property type="protein sequence ID" value="CAG5081086.1"/>
    <property type="molecule type" value="Genomic_DNA"/>
</dbReference>
<evidence type="ECO:0000256" key="2">
    <source>
        <dbReference type="PROSITE-ProRule" id="PRU00335"/>
    </source>
</evidence>
<keyword evidence="5" id="KW-1185">Reference proteome</keyword>
<dbReference type="InterPro" id="IPR050109">
    <property type="entry name" value="HTH-type_TetR-like_transc_reg"/>
</dbReference>
<dbReference type="SUPFAM" id="SSF48498">
    <property type="entry name" value="Tetracyclin repressor-like, C-terminal domain"/>
    <property type="match status" value="1"/>
</dbReference>
<comment type="caution">
    <text evidence="4">The sequence shown here is derived from an EMBL/GenBank/DDBJ whole genome shotgun (WGS) entry which is preliminary data.</text>
</comment>
<dbReference type="Gene3D" id="1.10.357.10">
    <property type="entry name" value="Tetracycline Repressor, domain 2"/>
    <property type="match status" value="1"/>
</dbReference>
<organism evidence="4 5">
    <name type="scientific">Thermobacillus xylanilyticus</name>
    <dbReference type="NCBI Taxonomy" id="76633"/>
    <lineage>
        <taxon>Bacteria</taxon>
        <taxon>Bacillati</taxon>
        <taxon>Bacillota</taxon>
        <taxon>Bacilli</taxon>
        <taxon>Bacillales</taxon>
        <taxon>Paenibacillaceae</taxon>
        <taxon>Thermobacillus</taxon>
    </lineage>
</organism>
<reference evidence="4 5" key="1">
    <citation type="submission" date="2021-04" db="EMBL/GenBank/DDBJ databases">
        <authorList>
            <person name="Rakotoarivonina H."/>
        </authorList>
    </citation>
    <scope>NUCLEOTIDE SEQUENCE [LARGE SCALE GENOMIC DNA]</scope>
    <source>
        <strain evidence="4 5">XE</strain>
    </source>
</reference>
<evidence type="ECO:0000313" key="5">
    <source>
        <dbReference type="Proteomes" id="UP000681526"/>
    </source>
</evidence>
<dbReference type="PROSITE" id="PS50977">
    <property type="entry name" value="HTH_TETR_2"/>
    <property type="match status" value="1"/>
</dbReference>
<dbReference type="InterPro" id="IPR036271">
    <property type="entry name" value="Tet_transcr_reg_TetR-rel_C_sf"/>
</dbReference>
<dbReference type="InterPro" id="IPR001647">
    <property type="entry name" value="HTH_TetR"/>
</dbReference>
<dbReference type="PRINTS" id="PR00455">
    <property type="entry name" value="HTHTETR"/>
</dbReference>
<feature type="DNA-binding region" description="H-T-H motif" evidence="2">
    <location>
        <begin position="47"/>
        <end position="66"/>
    </location>
</feature>
<gene>
    <name evidence="4" type="primary">txxe 3895 tetR</name>
    <name evidence="4" type="ORF">TXXE_04735</name>
</gene>
<dbReference type="Pfam" id="PF00440">
    <property type="entry name" value="TetR_N"/>
    <property type="match status" value="1"/>
</dbReference>
<sequence length="222" mass="25508">MTDEKEQWLVDLLRRLEDDDGKKTEKQIRIIEAAVEVFSEKGFAAASTSEIAQRAGVAEGTIFRHYKTKKDLLLSIAGPVAAKLFAPFLMRDFARLLELPYDRVEDFLRAILRDRLEFARKNMKLIKILVHEVPFQPELLAQVKELFTHIVVTRVEKAVKHFQAQGALKEIPPWRVIRSTVSQFVGMIVFHVFLAPDFPFDEEEEIERTVDILLHGIAGRPS</sequence>
<dbReference type="Gene3D" id="1.10.10.60">
    <property type="entry name" value="Homeodomain-like"/>
    <property type="match status" value="1"/>
</dbReference>
<dbReference type="Proteomes" id="UP000681526">
    <property type="component" value="Unassembled WGS sequence"/>
</dbReference>
<dbReference type="PANTHER" id="PTHR30055">
    <property type="entry name" value="HTH-TYPE TRANSCRIPTIONAL REGULATOR RUTR"/>
    <property type="match status" value="1"/>
</dbReference>
<keyword evidence="1 2" id="KW-0238">DNA-binding</keyword>
<dbReference type="SUPFAM" id="SSF46689">
    <property type="entry name" value="Homeodomain-like"/>
    <property type="match status" value="1"/>
</dbReference>
<dbReference type="RefSeq" id="WP_213483694.1">
    <property type="nucleotide sequence ID" value="NZ_CAJRAY010000022.1"/>
</dbReference>
<accession>A0ABN7RM99</accession>
<evidence type="ECO:0000256" key="1">
    <source>
        <dbReference type="ARBA" id="ARBA00023125"/>
    </source>
</evidence>
<feature type="domain" description="HTH tetR-type" evidence="3">
    <location>
        <begin position="24"/>
        <end position="84"/>
    </location>
</feature>
<name>A0ABN7RM99_THEXY</name>
<evidence type="ECO:0000313" key="4">
    <source>
        <dbReference type="EMBL" id="CAG5081086.1"/>
    </source>
</evidence>
<protein>
    <submittedName>
        <fullName evidence="4">Transcriptional regulator</fullName>
    </submittedName>
</protein>
<dbReference type="PANTHER" id="PTHR30055:SF222">
    <property type="entry name" value="REGULATORY PROTEIN"/>
    <property type="match status" value="1"/>
</dbReference>